<proteinExistence type="predicted"/>
<sequence>MLLLSCFAVFPQNPHALGILMHSSFPEADGCDSGLILGQYPYSLPSKRVLGFLFFKFFVTNSPVPAASAPYQGSLVLYRLCSDPLLWGSSDHLVYVHPCLVAQLPSCFYNLKLSTAEGLVPWRRSFPKLLHSFWEQC</sequence>
<dbReference type="EMBL" id="CM056743">
    <property type="protein sequence ID" value="KAJ8671121.1"/>
    <property type="molecule type" value="Genomic_DNA"/>
</dbReference>
<evidence type="ECO:0000313" key="2">
    <source>
        <dbReference type="Proteomes" id="UP001239111"/>
    </source>
</evidence>
<comment type="caution">
    <text evidence="1">The sequence shown here is derived from an EMBL/GenBank/DDBJ whole genome shotgun (WGS) entry which is preliminary data.</text>
</comment>
<organism evidence="1 2">
    <name type="scientific">Eretmocerus hayati</name>
    <dbReference type="NCBI Taxonomy" id="131215"/>
    <lineage>
        <taxon>Eukaryota</taxon>
        <taxon>Metazoa</taxon>
        <taxon>Ecdysozoa</taxon>
        <taxon>Arthropoda</taxon>
        <taxon>Hexapoda</taxon>
        <taxon>Insecta</taxon>
        <taxon>Pterygota</taxon>
        <taxon>Neoptera</taxon>
        <taxon>Endopterygota</taxon>
        <taxon>Hymenoptera</taxon>
        <taxon>Apocrita</taxon>
        <taxon>Proctotrupomorpha</taxon>
        <taxon>Chalcidoidea</taxon>
        <taxon>Aphelinidae</taxon>
        <taxon>Aphelininae</taxon>
        <taxon>Eretmocerus</taxon>
    </lineage>
</organism>
<protein>
    <submittedName>
        <fullName evidence="1">Uncharacterized protein</fullName>
    </submittedName>
</protein>
<gene>
    <name evidence="1" type="ORF">QAD02_002380</name>
</gene>
<name>A0ACC2NJ53_9HYME</name>
<keyword evidence="2" id="KW-1185">Reference proteome</keyword>
<dbReference type="Proteomes" id="UP001239111">
    <property type="component" value="Chromosome 3"/>
</dbReference>
<evidence type="ECO:0000313" key="1">
    <source>
        <dbReference type="EMBL" id="KAJ8671121.1"/>
    </source>
</evidence>
<reference evidence="1" key="1">
    <citation type="submission" date="2023-04" db="EMBL/GenBank/DDBJ databases">
        <title>A chromosome-level genome assembly of the parasitoid wasp Eretmocerus hayati.</title>
        <authorList>
            <person name="Zhong Y."/>
            <person name="Liu S."/>
            <person name="Liu Y."/>
        </authorList>
    </citation>
    <scope>NUCLEOTIDE SEQUENCE</scope>
    <source>
        <strain evidence="1">ZJU_SS_LIU_2023</strain>
    </source>
</reference>
<accession>A0ACC2NJ53</accession>